<dbReference type="Gene3D" id="3.30.497.10">
    <property type="entry name" value="Antithrombin, subunit I, domain 2"/>
    <property type="match status" value="1"/>
</dbReference>
<keyword evidence="2" id="KW-0722">Serine protease inhibitor</keyword>
<sequence length="140" mass="15464">MAILFSHISFFPNLIQKTNFTGNGYFIYLLGKRTLILAMVAATMSSETDDLLKESNEHFTAKMFQKVIKLNPGKNVVMSAFSVLSPLAQLALASVGESHDEILKAIGLSNDNVTKEVFLDANKQLRSLNNVELNLANRVC</sequence>
<proteinExistence type="predicted"/>
<dbReference type="SUPFAM" id="SSF56574">
    <property type="entry name" value="Serpins"/>
    <property type="match status" value="1"/>
</dbReference>
<dbReference type="InterPro" id="IPR036186">
    <property type="entry name" value="Serpin_sf"/>
</dbReference>
<gene>
    <name evidence="4" type="ORF">B5V51_14370</name>
</gene>
<evidence type="ECO:0000259" key="3">
    <source>
        <dbReference type="Pfam" id="PF00079"/>
    </source>
</evidence>
<dbReference type="AlphaFoldDB" id="A0A2A4IR33"/>
<dbReference type="Pfam" id="PF00079">
    <property type="entry name" value="Serpin"/>
    <property type="match status" value="1"/>
</dbReference>
<feature type="domain" description="Serpin" evidence="3">
    <location>
        <begin position="55"/>
        <end position="139"/>
    </location>
</feature>
<evidence type="ECO:0000256" key="2">
    <source>
        <dbReference type="ARBA" id="ARBA00022900"/>
    </source>
</evidence>
<dbReference type="EMBL" id="NWSH01008639">
    <property type="protein sequence ID" value="PCG62467.1"/>
    <property type="molecule type" value="Genomic_DNA"/>
</dbReference>
<keyword evidence="1" id="KW-0646">Protease inhibitor</keyword>
<dbReference type="InterPro" id="IPR023796">
    <property type="entry name" value="Serpin_dom"/>
</dbReference>
<protein>
    <recommendedName>
        <fullName evidence="3">Serpin domain-containing protein</fullName>
    </recommendedName>
</protein>
<organism evidence="4">
    <name type="scientific">Heliothis virescens</name>
    <name type="common">Tobacco budworm moth</name>
    <dbReference type="NCBI Taxonomy" id="7102"/>
    <lineage>
        <taxon>Eukaryota</taxon>
        <taxon>Metazoa</taxon>
        <taxon>Ecdysozoa</taxon>
        <taxon>Arthropoda</taxon>
        <taxon>Hexapoda</taxon>
        <taxon>Insecta</taxon>
        <taxon>Pterygota</taxon>
        <taxon>Neoptera</taxon>
        <taxon>Endopterygota</taxon>
        <taxon>Lepidoptera</taxon>
        <taxon>Glossata</taxon>
        <taxon>Ditrysia</taxon>
        <taxon>Noctuoidea</taxon>
        <taxon>Noctuidae</taxon>
        <taxon>Heliothinae</taxon>
        <taxon>Heliothis</taxon>
    </lineage>
</organism>
<name>A0A2A4IR33_HELVI</name>
<comment type="caution">
    <text evidence="4">The sequence shown here is derived from an EMBL/GenBank/DDBJ whole genome shotgun (WGS) entry which is preliminary data.</text>
</comment>
<dbReference type="GO" id="GO:0004867">
    <property type="term" value="F:serine-type endopeptidase inhibitor activity"/>
    <property type="evidence" value="ECO:0007669"/>
    <property type="project" value="UniProtKB-KW"/>
</dbReference>
<dbReference type="InterPro" id="IPR042178">
    <property type="entry name" value="Serpin_sf_1"/>
</dbReference>
<accession>A0A2A4IR33</accession>
<reference evidence="4" key="1">
    <citation type="submission" date="2017-09" db="EMBL/GenBank/DDBJ databases">
        <title>Contemporary evolution of a Lepidopteran species, Heliothis virescens, in response to modern agricultural practices.</title>
        <authorList>
            <person name="Fritz M.L."/>
            <person name="Deyonke A.M."/>
            <person name="Papanicolaou A."/>
            <person name="Micinski S."/>
            <person name="Westbrook J."/>
            <person name="Gould F."/>
        </authorList>
    </citation>
    <scope>NUCLEOTIDE SEQUENCE [LARGE SCALE GENOMIC DNA]</scope>
    <source>
        <strain evidence="4">HvINT-</strain>
        <tissue evidence="4">Whole body</tissue>
    </source>
</reference>
<evidence type="ECO:0000313" key="4">
    <source>
        <dbReference type="EMBL" id="PCG62467.1"/>
    </source>
</evidence>
<evidence type="ECO:0000256" key="1">
    <source>
        <dbReference type="ARBA" id="ARBA00022690"/>
    </source>
</evidence>